<evidence type="ECO:0000256" key="1">
    <source>
        <dbReference type="SAM" id="MobiDB-lite"/>
    </source>
</evidence>
<sequence length="135" mass="15421">MEGLEIYLKANKDDNLLSYCGNLWDVLVSLRPRRRQTGAHPMGGKNIKRASWTSRNSAKDKETKLQSADLYPSRVYYMSQSQHLFTMALLTVMICLVDSPFLSYQKLNLPGRCSARDHNVSLGTREKVLAFPWPI</sequence>
<name>A0AAD9QFW9_ACRCE</name>
<comment type="caution">
    <text evidence="2">The sequence shown here is derived from an EMBL/GenBank/DDBJ whole genome shotgun (WGS) entry which is preliminary data.</text>
</comment>
<organism evidence="2 3">
    <name type="scientific">Acropora cervicornis</name>
    <name type="common">Staghorn coral</name>
    <dbReference type="NCBI Taxonomy" id="6130"/>
    <lineage>
        <taxon>Eukaryota</taxon>
        <taxon>Metazoa</taxon>
        <taxon>Cnidaria</taxon>
        <taxon>Anthozoa</taxon>
        <taxon>Hexacorallia</taxon>
        <taxon>Scleractinia</taxon>
        <taxon>Astrocoeniina</taxon>
        <taxon>Acroporidae</taxon>
        <taxon>Acropora</taxon>
    </lineage>
</organism>
<reference evidence="2" key="1">
    <citation type="journal article" date="2023" name="G3 (Bethesda)">
        <title>Whole genome assembly and annotation of the endangered Caribbean coral Acropora cervicornis.</title>
        <authorList>
            <person name="Selwyn J.D."/>
            <person name="Vollmer S.V."/>
        </authorList>
    </citation>
    <scope>NUCLEOTIDE SEQUENCE</scope>
    <source>
        <strain evidence="2">K2</strain>
    </source>
</reference>
<dbReference type="AlphaFoldDB" id="A0AAD9QFW9"/>
<protein>
    <submittedName>
        <fullName evidence="2">Uncharacterized protein</fullName>
    </submittedName>
</protein>
<evidence type="ECO:0000313" key="2">
    <source>
        <dbReference type="EMBL" id="KAK2560549.1"/>
    </source>
</evidence>
<proteinExistence type="predicted"/>
<gene>
    <name evidence="2" type="ORF">P5673_016915</name>
</gene>
<evidence type="ECO:0000313" key="3">
    <source>
        <dbReference type="Proteomes" id="UP001249851"/>
    </source>
</evidence>
<accession>A0AAD9QFW9</accession>
<reference evidence="2" key="2">
    <citation type="journal article" date="2023" name="Science">
        <title>Genomic signatures of disease resistance in endangered staghorn corals.</title>
        <authorList>
            <person name="Vollmer S.V."/>
            <person name="Selwyn J.D."/>
            <person name="Despard B.A."/>
            <person name="Roesel C.L."/>
        </authorList>
    </citation>
    <scope>NUCLEOTIDE SEQUENCE</scope>
    <source>
        <strain evidence="2">K2</strain>
    </source>
</reference>
<keyword evidence="3" id="KW-1185">Reference proteome</keyword>
<dbReference type="EMBL" id="JARQWQ010000036">
    <property type="protein sequence ID" value="KAK2560549.1"/>
    <property type="molecule type" value="Genomic_DNA"/>
</dbReference>
<feature type="region of interest" description="Disordered" evidence="1">
    <location>
        <begin position="36"/>
        <end position="65"/>
    </location>
</feature>
<dbReference type="Proteomes" id="UP001249851">
    <property type="component" value="Unassembled WGS sequence"/>
</dbReference>